<dbReference type="Pfam" id="PF08240">
    <property type="entry name" value="ADH_N"/>
    <property type="match status" value="1"/>
</dbReference>
<keyword evidence="3" id="KW-0808">Transferase</keyword>
<dbReference type="Gene3D" id="3.90.180.10">
    <property type="entry name" value="Medium-chain alcohol dehydrogenases, catalytic domain"/>
    <property type="match status" value="2"/>
</dbReference>
<dbReference type="PROSITE" id="PS50075">
    <property type="entry name" value="CARRIER"/>
    <property type="match status" value="1"/>
</dbReference>
<dbReference type="Pfam" id="PF13602">
    <property type="entry name" value="ADH_zinc_N_2"/>
    <property type="match status" value="1"/>
</dbReference>
<dbReference type="InterPro" id="IPR020843">
    <property type="entry name" value="ER"/>
</dbReference>
<evidence type="ECO:0000256" key="7">
    <source>
        <dbReference type="PROSITE-ProRule" id="PRU01363"/>
    </source>
</evidence>
<dbReference type="InterPro" id="IPR029063">
    <property type="entry name" value="SAM-dependent_MTases_sf"/>
</dbReference>
<dbReference type="InParanoid" id="A0A1Y2EHQ5"/>
<dbReference type="GeneID" id="63774022"/>
<dbReference type="GO" id="GO:0006633">
    <property type="term" value="P:fatty acid biosynthetic process"/>
    <property type="evidence" value="ECO:0007669"/>
    <property type="project" value="TreeGrafter"/>
</dbReference>
<dbReference type="InterPro" id="IPR013968">
    <property type="entry name" value="PKS_KR"/>
</dbReference>
<dbReference type="SUPFAM" id="SSF47336">
    <property type="entry name" value="ACP-like"/>
    <property type="match status" value="1"/>
</dbReference>
<dbReference type="SMART" id="SM00829">
    <property type="entry name" value="PKS_ER"/>
    <property type="match status" value="1"/>
</dbReference>
<dbReference type="InterPro" id="IPR049552">
    <property type="entry name" value="PKS_DH_N"/>
</dbReference>
<dbReference type="InterPro" id="IPR049551">
    <property type="entry name" value="PKS_DH_C"/>
</dbReference>
<dbReference type="InterPro" id="IPR036291">
    <property type="entry name" value="NAD(P)-bd_dom_sf"/>
</dbReference>
<dbReference type="Pfam" id="PF02801">
    <property type="entry name" value="Ketoacyl-synt_C"/>
    <property type="match status" value="1"/>
</dbReference>
<dbReference type="PANTHER" id="PTHR43775:SF28">
    <property type="entry name" value="SYNTHASE, PUTATIVE-RELATED"/>
    <property type="match status" value="1"/>
</dbReference>
<dbReference type="Gene3D" id="3.40.47.10">
    <property type="match status" value="2"/>
</dbReference>
<dbReference type="Pfam" id="PF00109">
    <property type="entry name" value="ketoacyl-synt"/>
    <property type="match status" value="2"/>
</dbReference>
<feature type="domain" description="PKS/mFAS DH" evidence="10">
    <location>
        <begin position="446"/>
        <end position="725"/>
    </location>
</feature>
<dbReference type="SUPFAM" id="SSF51735">
    <property type="entry name" value="NAD(P)-binding Rossmann-fold domains"/>
    <property type="match status" value="2"/>
</dbReference>
<feature type="domain" description="Ketosynthase family 3 (KS3)" evidence="9">
    <location>
        <begin position="1"/>
        <end position="379"/>
    </location>
</feature>
<dbReference type="SMART" id="SM00825">
    <property type="entry name" value="PKS_KS"/>
    <property type="match status" value="1"/>
</dbReference>
<feature type="region of interest" description="C-terminal hotdog fold" evidence="7">
    <location>
        <begin position="588"/>
        <end position="725"/>
    </location>
</feature>
<dbReference type="InterPro" id="IPR011032">
    <property type="entry name" value="GroES-like_sf"/>
</dbReference>
<dbReference type="GO" id="GO:0004312">
    <property type="term" value="F:fatty acid synthase activity"/>
    <property type="evidence" value="ECO:0007669"/>
    <property type="project" value="TreeGrafter"/>
</dbReference>
<dbReference type="InterPro" id="IPR025714">
    <property type="entry name" value="Methyltranfer_dom"/>
</dbReference>
<keyword evidence="5" id="KW-0511">Multifunctional enzyme</keyword>
<dbReference type="InterPro" id="IPR057326">
    <property type="entry name" value="KR_dom"/>
</dbReference>
<dbReference type="InterPro" id="IPR009081">
    <property type="entry name" value="PP-bd_ACP"/>
</dbReference>
<evidence type="ECO:0000256" key="2">
    <source>
        <dbReference type="ARBA" id="ARBA00022553"/>
    </source>
</evidence>
<keyword evidence="2" id="KW-0597">Phosphoprotein</keyword>
<organism evidence="11 12">
    <name type="scientific">Pseudomassariella vexata</name>
    <dbReference type="NCBI Taxonomy" id="1141098"/>
    <lineage>
        <taxon>Eukaryota</taxon>
        <taxon>Fungi</taxon>
        <taxon>Dikarya</taxon>
        <taxon>Ascomycota</taxon>
        <taxon>Pezizomycotina</taxon>
        <taxon>Sordariomycetes</taxon>
        <taxon>Xylariomycetidae</taxon>
        <taxon>Amphisphaeriales</taxon>
        <taxon>Pseudomassariaceae</taxon>
        <taxon>Pseudomassariella</taxon>
    </lineage>
</organism>
<dbReference type="Proteomes" id="UP000193689">
    <property type="component" value="Unassembled WGS sequence"/>
</dbReference>
<dbReference type="InterPro" id="IPR020841">
    <property type="entry name" value="PKS_Beta-ketoAc_synthase_dom"/>
</dbReference>
<dbReference type="CDD" id="cd05195">
    <property type="entry name" value="enoyl_red"/>
    <property type="match status" value="1"/>
</dbReference>
<proteinExistence type="predicted"/>
<reference evidence="11 12" key="1">
    <citation type="submission" date="2016-07" db="EMBL/GenBank/DDBJ databases">
        <title>Pervasive Adenine N6-methylation of Active Genes in Fungi.</title>
        <authorList>
            <consortium name="DOE Joint Genome Institute"/>
            <person name="Mondo S.J."/>
            <person name="Dannebaum R.O."/>
            <person name="Kuo R.C."/>
            <person name="Labutti K."/>
            <person name="Haridas S."/>
            <person name="Kuo A."/>
            <person name="Salamov A."/>
            <person name="Ahrendt S.R."/>
            <person name="Lipzen A."/>
            <person name="Sullivan W."/>
            <person name="Andreopoulos W.B."/>
            <person name="Clum A."/>
            <person name="Lindquist E."/>
            <person name="Daum C."/>
            <person name="Ramamoorthy G.K."/>
            <person name="Gryganskyi A."/>
            <person name="Culley D."/>
            <person name="Magnuson J.K."/>
            <person name="James T.Y."/>
            <person name="O'Malley M.A."/>
            <person name="Stajich J.E."/>
            <person name="Spatafora J.W."/>
            <person name="Visel A."/>
            <person name="Grigoriev I.V."/>
        </authorList>
    </citation>
    <scope>NUCLEOTIDE SEQUENCE [LARGE SCALE GENOMIC DNA]</scope>
    <source>
        <strain evidence="11 12">CBS 129021</strain>
    </source>
</reference>
<evidence type="ECO:0000313" key="11">
    <source>
        <dbReference type="EMBL" id="ORY70957.1"/>
    </source>
</evidence>
<dbReference type="SUPFAM" id="SSF53901">
    <property type="entry name" value="Thiolase-like"/>
    <property type="match status" value="2"/>
</dbReference>
<feature type="active site" description="Proton donor; for dehydratase activity" evidence="7">
    <location>
        <position position="635"/>
    </location>
</feature>
<dbReference type="CDD" id="cd00833">
    <property type="entry name" value="PKS"/>
    <property type="match status" value="1"/>
</dbReference>
<dbReference type="EMBL" id="MCFJ01000001">
    <property type="protein sequence ID" value="ORY70957.1"/>
    <property type="molecule type" value="Genomic_DNA"/>
</dbReference>
<dbReference type="SMART" id="SM00823">
    <property type="entry name" value="PKS_PP"/>
    <property type="match status" value="1"/>
</dbReference>
<keyword evidence="6" id="KW-0012">Acyltransferase</keyword>
<dbReference type="Pfam" id="PF16197">
    <property type="entry name" value="KAsynt_C_assoc"/>
    <property type="match status" value="1"/>
</dbReference>
<evidence type="ECO:0000259" key="8">
    <source>
        <dbReference type="PROSITE" id="PS50075"/>
    </source>
</evidence>
<evidence type="ECO:0000256" key="1">
    <source>
        <dbReference type="ARBA" id="ARBA00022450"/>
    </source>
</evidence>
<dbReference type="Gene3D" id="1.10.1200.10">
    <property type="entry name" value="ACP-like"/>
    <property type="match status" value="1"/>
</dbReference>
<comment type="caution">
    <text evidence="11">The sequence shown here is derived from an EMBL/GenBank/DDBJ whole genome shotgun (WGS) entry which is preliminary data.</text>
</comment>
<keyword evidence="1" id="KW-0596">Phosphopantetheine</keyword>
<dbReference type="GO" id="GO:0044550">
    <property type="term" value="P:secondary metabolite biosynthetic process"/>
    <property type="evidence" value="ECO:0007669"/>
    <property type="project" value="TreeGrafter"/>
</dbReference>
<dbReference type="OrthoDB" id="329835at2759"/>
<evidence type="ECO:0000259" key="9">
    <source>
        <dbReference type="PROSITE" id="PS52004"/>
    </source>
</evidence>
<dbReference type="InterPro" id="IPR014030">
    <property type="entry name" value="Ketoacyl_synth_N"/>
</dbReference>
<gene>
    <name evidence="11" type="ORF">BCR38DRAFT_404090</name>
</gene>
<dbReference type="STRING" id="1141098.A0A1Y2EHQ5"/>
<evidence type="ECO:0000256" key="5">
    <source>
        <dbReference type="ARBA" id="ARBA00023268"/>
    </source>
</evidence>
<dbReference type="InterPro" id="IPR020806">
    <property type="entry name" value="PKS_PP-bd"/>
</dbReference>
<name>A0A1Y2EHQ5_9PEZI</name>
<dbReference type="PANTHER" id="PTHR43775">
    <property type="entry name" value="FATTY ACID SYNTHASE"/>
    <property type="match status" value="1"/>
</dbReference>
<feature type="region of interest" description="N-terminal hotdog fold" evidence="7">
    <location>
        <begin position="446"/>
        <end position="575"/>
    </location>
</feature>
<evidence type="ECO:0000256" key="6">
    <source>
        <dbReference type="ARBA" id="ARBA00023315"/>
    </source>
</evidence>
<dbReference type="InterPro" id="IPR036736">
    <property type="entry name" value="ACP-like_sf"/>
</dbReference>
<sequence>MALRLPGGLASPKQLWEFLLAKGDTRGRVPPSRYNVSSYYSPTGKVGSVATEYDYFLDETVDLGALDTSFFSMTRSEVEHADPQQRLLLEVARECFEDAGVTNWRGKAIGCYVGSFGEDWVEMFAKEPQQYGIHRVVGHDDSYSLLIRTDRLARGMYGHLPRRLRGCCCRRVNLILGPGMTIAMIEQGVLSKDGSCKTFSADDNGYARGEAITAIYLKPLADAIRDGNPVRAVIRGTAHNVEEALIRRAYQVAGIPDFNATGMVECHGTGTTIGDPIEAKAVARIFGEEGVYIGSVKPNLGHAEGASGLVSVIKMVMALGNRTIPPNIRFTSPNPDIPFESAKLTVPLDPTPWPQSKLERAGINSFGIGGANAHVILDSAASFNAASVFRYPTNKAQLLLYSANSLKSLTKMSAWMPITGAKTWNHLYWFESRLSKEWRQRVHPYHDLLGARVPESTNMEPAWRNLFHLSNAPWVQDHKVGGDVVFPYAGYIALAGEAVKQLTGVTEGFSIRDMTISLALVLPEGRPTELITSFRPVRLTSSLSSQWWEFMVAAYNGQVWNKHCVGEVMAISATSLGSASPEKDEDLPRKIPLTPDEQALESSIGSAKLATARVKLAGATLPQENDYHIHPTVIDGTLQLMSCAATNGQARKYYQVLLAAGIQRVSKDDEQPFPYVVLEVSGIRMSLGNRSVLSDMLDTHAAARYTWGLDIDFVAADRLKKPSLDRSTQTVLLENLAKLCGQTLDQLLSDEVTATLAHFTSQFDMSTFIRTLGHSKPTLRILEIGNERTAPAASIIQSLTLPGNQVLCSKYTFTSKGYISGKDQEKLFSGMDFSTLDISKDLTEQGFEEGEYDLIVTSSIMQATSGSPEEVLSNIKKLLAPQGRLLLQEVNACSTWASYVFGSRPSWWSNTTSAAENGAQSETLTAYLQSKLLEAGLTRTEFLVEDSLSTTILAKPFAPEPKSDIKKVSVLGADHGKEDSIVQWLQESGYEVTKLSVTDSIPSGQDILCLLDRNGPFFESLDSARFDSLKEFLKRLGDAAVAKVFARVQKRVDAGNETLKPDFDYLVKNGLINVGRYYPVVLRDELITSSGPENRAVLDVGTPGRLNTLQWYNCARESLGDDQVEVEVHAAGLNFGDILVTVNIVELPIRQFGMEAAGIVMRVGPNVKDLKIGDRVFCLKTSAFATHLCVPEFSCAKLPDSVKFDEAASMLVPYVTALHSLVNVGGLTKGQSVLIHSACGGVGLTAVQVAQMLEADISTSGVDVVLNSLSGELLHATWSCVAEFGKMVEIGKRDLIGGTKLDMRPANRSYCCVDIDQLWSRPDFLKSLIDSTVSFTKEGRLSPVRPVHVFGADEIQEAFRFMQKGQHIGRVAIALRNLSNGTKMNFQVVPKPREVQFKNSSSYLLVGGLGGLGQAVSQWMVEHNARELIYLSRNAGSPSLKIKSFVRELVSAGCKVKLVPGDATRAEDVAKAVSSATLPLKGILQMSMVLRDENFENMTYEDWCIASAPKIQGTWNIHHATQGADLDFFVLFSSLSGSIGQPGQANYARANTFLDAFVQYRTSHGLAALVVDIGAVEDVGFISQTPPKIVPSGGTTGAAGSNEVLKTFLAAARANPLMLKTAEAESLLALETGKKLFDLLLKPYDELNTTSPLVDLGLDSLVAIELRAWWKQMFGFDISVLEMLGSGSLDALGQRAAEGLLGVVTERQGGKDAKLPDKTLASAFGRAQWLSRLTLCQAASPMISAFSILAISSFDKRPQRQPAASTQQRQRTTQAVYNAWGKYRLSSSFCIQNVGT</sequence>
<dbReference type="PROSITE" id="PS52019">
    <property type="entry name" value="PKS_MFAS_DH"/>
    <property type="match status" value="1"/>
</dbReference>
<evidence type="ECO:0000259" key="10">
    <source>
        <dbReference type="PROSITE" id="PS52019"/>
    </source>
</evidence>
<keyword evidence="4" id="KW-0560">Oxidoreductase</keyword>
<dbReference type="RefSeq" id="XP_040720549.1">
    <property type="nucleotide sequence ID" value="XM_040857810.1"/>
</dbReference>
<feature type="active site" description="Proton acceptor; for dehydratase activity" evidence="7">
    <location>
        <position position="478"/>
    </location>
</feature>
<dbReference type="Gene3D" id="3.40.50.720">
    <property type="entry name" value="NAD(P)-binding Rossmann-like Domain"/>
    <property type="match status" value="2"/>
</dbReference>
<protein>
    <submittedName>
        <fullName evidence="11">Uncharacterized protein</fullName>
    </submittedName>
</protein>
<evidence type="ECO:0000313" key="12">
    <source>
        <dbReference type="Proteomes" id="UP000193689"/>
    </source>
</evidence>
<feature type="domain" description="Carrier" evidence="8">
    <location>
        <begin position="1623"/>
        <end position="1700"/>
    </location>
</feature>
<dbReference type="Pfam" id="PF14765">
    <property type="entry name" value="PS-DH"/>
    <property type="match status" value="1"/>
</dbReference>
<dbReference type="PROSITE" id="PS52004">
    <property type="entry name" value="KS3_2"/>
    <property type="match status" value="1"/>
</dbReference>
<evidence type="ECO:0000256" key="4">
    <source>
        <dbReference type="ARBA" id="ARBA00023002"/>
    </source>
</evidence>
<dbReference type="GO" id="GO:0016491">
    <property type="term" value="F:oxidoreductase activity"/>
    <property type="evidence" value="ECO:0007669"/>
    <property type="project" value="UniProtKB-KW"/>
</dbReference>
<accession>A0A1Y2EHQ5</accession>
<dbReference type="InterPro" id="IPR020807">
    <property type="entry name" value="PKS_DH"/>
</dbReference>
<dbReference type="InterPro" id="IPR016039">
    <property type="entry name" value="Thiolase-like"/>
</dbReference>
<dbReference type="Pfam" id="PF21089">
    <property type="entry name" value="PKS_DH_N"/>
    <property type="match status" value="1"/>
</dbReference>
<dbReference type="InterPro" id="IPR032821">
    <property type="entry name" value="PKS_assoc"/>
</dbReference>
<dbReference type="Pfam" id="PF00550">
    <property type="entry name" value="PP-binding"/>
    <property type="match status" value="1"/>
</dbReference>
<dbReference type="SMART" id="SM00826">
    <property type="entry name" value="PKS_DH"/>
    <property type="match status" value="1"/>
</dbReference>
<dbReference type="InterPro" id="IPR014031">
    <property type="entry name" value="Ketoacyl_synth_C"/>
</dbReference>
<dbReference type="SMART" id="SM00822">
    <property type="entry name" value="PKS_KR"/>
    <property type="match status" value="1"/>
</dbReference>
<dbReference type="InterPro" id="IPR042104">
    <property type="entry name" value="PKS_dehydratase_sf"/>
</dbReference>
<dbReference type="Pfam" id="PF08659">
    <property type="entry name" value="KR"/>
    <property type="match status" value="1"/>
</dbReference>
<dbReference type="SUPFAM" id="SSF53335">
    <property type="entry name" value="S-adenosyl-L-methionine-dependent methyltransferases"/>
    <property type="match status" value="1"/>
</dbReference>
<dbReference type="Gene3D" id="3.40.50.150">
    <property type="entry name" value="Vaccinia Virus protein VP39"/>
    <property type="match status" value="1"/>
</dbReference>
<dbReference type="Gene3D" id="3.10.129.110">
    <property type="entry name" value="Polyketide synthase dehydratase"/>
    <property type="match status" value="1"/>
</dbReference>
<dbReference type="SUPFAM" id="SSF50129">
    <property type="entry name" value="GroES-like"/>
    <property type="match status" value="1"/>
</dbReference>
<keyword evidence="12" id="KW-1185">Reference proteome</keyword>
<dbReference type="InterPro" id="IPR013154">
    <property type="entry name" value="ADH-like_N"/>
</dbReference>
<evidence type="ECO:0000256" key="3">
    <source>
        <dbReference type="ARBA" id="ARBA00022679"/>
    </source>
</evidence>
<dbReference type="InterPro" id="IPR050091">
    <property type="entry name" value="PKS_NRPS_Biosynth_Enz"/>
</dbReference>
<dbReference type="Pfam" id="PF13847">
    <property type="entry name" value="Methyltransf_31"/>
    <property type="match status" value="1"/>
</dbReference>
<dbReference type="InterPro" id="IPR049900">
    <property type="entry name" value="PKS_mFAS_DH"/>
</dbReference>
<dbReference type="GO" id="GO:0031177">
    <property type="term" value="F:phosphopantetheine binding"/>
    <property type="evidence" value="ECO:0007669"/>
    <property type="project" value="InterPro"/>
</dbReference>